<dbReference type="PANTHER" id="PTHR31118">
    <property type="entry name" value="CYCLASE-LIKE PROTEIN 2"/>
    <property type="match status" value="1"/>
</dbReference>
<gene>
    <name evidence="1" type="ORF">S03H2_18120</name>
</gene>
<proteinExistence type="predicted"/>
<evidence type="ECO:0008006" key="2">
    <source>
        <dbReference type="Google" id="ProtNLM"/>
    </source>
</evidence>
<dbReference type="PANTHER" id="PTHR31118:SF32">
    <property type="entry name" value="KYNURENINE FORMAMIDASE"/>
    <property type="match status" value="1"/>
</dbReference>
<dbReference type="SUPFAM" id="SSF102198">
    <property type="entry name" value="Putative cyclase"/>
    <property type="match status" value="1"/>
</dbReference>
<dbReference type="Gene3D" id="3.50.30.50">
    <property type="entry name" value="Putative cyclase"/>
    <property type="match status" value="1"/>
</dbReference>
<dbReference type="EMBL" id="BARU01009383">
    <property type="protein sequence ID" value="GAH36317.1"/>
    <property type="molecule type" value="Genomic_DNA"/>
</dbReference>
<dbReference type="GO" id="GO:0004061">
    <property type="term" value="F:arylformamidase activity"/>
    <property type="evidence" value="ECO:0007669"/>
    <property type="project" value="InterPro"/>
</dbReference>
<evidence type="ECO:0000313" key="1">
    <source>
        <dbReference type="EMBL" id="GAH36317.1"/>
    </source>
</evidence>
<comment type="caution">
    <text evidence="1">The sequence shown here is derived from an EMBL/GenBank/DDBJ whole genome shotgun (WGS) entry which is preliminary data.</text>
</comment>
<dbReference type="InterPro" id="IPR037175">
    <property type="entry name" value="KFase_sf"/>
</dbReference>
<dbReference type="AlphaFoldDB" id="X1EUR5"/>
<dbReference type="InterPro" id="IPR007325">
    <property type="entry name" value="KFase/CYL"/>
</dbReference>
<dbReference type="Pfam" id="PF04199">
    <property type="entry name" value="Cyclase"/>
    <property type="match status" value="1"/>
</dbReference>
<name>X1EUR5_9ZZZZ</name>
<sequence length="144" mass="15943">MMNKYEAIYDISVSLGAEAIDYPGAPPYSRELVSRKRERLPLELSKLVMSAHSGTHLDFPAHFISGGKHIDEYPARRFILPAQVVTIEDKEAIRPSELENLDIKPGDALLFKTDNSISGRCASGVFSESFVYMSPEAAEGRIQA</sequence>
<feature type="non-terminal residue" evidence="1">
    <location>
        <position position="144"/>
    </location>
</feature>
<accession>X1EUR5</accession>
<protein>
    <recommendedName>
        <fullName evidence="2">Cyclase family protein</fullName>
    </recommendedName>
</protein>
<organism evidence="1">
    <name type="scientific">marine sediment metagenome</name>
    <dbReference type="NCBI Taxonomy" id="412755"/>
    <lineage>
        <taxon>unclassified sequences</taxon>
        <taxon>metagenomes</taxon>
        <taxon>ecological metagenomes</taxon>
    </lineage>
</organism>
<dbReference type="GO" id="GO:0019441">
    <property type="term" value="P:L-tryptophan catabolic process to kynurenine"/>
    <property type="evidence" value="ECO:0007669"/>
    <property type="project" value="InterPro"/>
</dbReference>
<reference evidence="1" key="1">
    <citation type="journal article" date="2014" name="Front. Microbiol.">
        <title>High frequency of phylogenetically diverse reductive dehalogenase-homologous genes in deep subseafloor sedimentary metagenomes.</title>
        <authorList>
            <person name="Kawai M."/>
            <person name="Futagami T."/>
            <person name="Toyoda A."/>
            <person name="Takaki Y."/>
            <person name="Nishi S."/>
            <person name="Hori S."/>
            <person name="Arai W."/>
            <person name="Tsubouchi T."/>
            <person name="Morono Y."/>
            <person name="Uchiyama I."/>
            <person name="Ito T."/>
            <person name="Fujiyama A."/>
            <person name="Inagaki F."/>
            <person name="Takami H."/>
        </authorList>
    </citation>
    <scope>NUCLEOTIDE SEQUENCE</scope>
    <source>
        <strain evidence="1">Expedition CK06-06</strain>
    </source>
</reference>